<organism evidence="1">
    <name type="scientific">Ceratitis capitata</name>
    <name type="common">Mediterranean fruit fly</name>
    <name type="synonym">Tephritis capitata</name>
    <dbReference type="NCBI Taxonomy" id="7213"/>
    <lineage>
        <taxon>Eukaryota</taxon>
        <taxon>Metazoa</taxon>
        <taxon>Ecdysozoa</taxon>
        <taxon>Arthropoda</taxon>
        <taxon>Hexapoda</taxon>
        <taxon>Insecta</taxon>
        <taxon>Pterygota</taxon>
        <taxon>Neoptera</taxon>
        <taxon>Endopterygota</taxon>
        <taxon>Diptera</taxon>
        <taxon>Brachycera</taxon>
        <taxon>Muscomorpha</taxon>
        <taxon>Tephritoidea</taxon>
        <taxon>Tephritidae</taxon>
        <taxon>Ceratitis</taxon>
        <taxon>Ceratitis</taxon>
    </lineage>
</organism>
<reference evidence="1" key="1">
    <citation type="submission" date="2013-07" db="EMBL/GenBank/DDBJ databases">
        <authorList>
            <person name="Geib S."/>
        </authorList>
    </citation>
    <scope>NUCLEOTIDE SEQUENCE</scope>
</reference>
<accession>W8AX22</accession>
<sequence>EEEDWESATTNINQHSTVCNTYTAELETDIKHKGVVYNNVGHNNETANKNKASRTLSFDYMYALGNSINGDNTSSNGDANIFKARNQYAIVYKPIEEDINERSVTAEIDVEDNVDVPIGEYVNGDIACATILQKCCQDSTPNGLMKAKLLYNPVEGMSVKTNRTRRETT</sequence>
<dbReference type="AlphaFoldDB" id="W8AX22"/>
<name>W8AX22_CERCA</name>
<dbReference type="EMBL" id="GAMC01013085">
    <property type="protein sequence ID" value="JAB93470.1"/>
    <property type="molecule type" value="mRNA"/>
</dbReference>
<proteinExistence type="evidence at transcript level"/>
<evidence type="ECO:0000313" key="1">
    <source>
        <dbReference type="EMBL" id="JAB93470.1"/>
    </source>
</evidence>
<feature type="non-terminal residue" evidence="1">
    <location>
        <position position="1"/>
    </location>
</feature>
<protein>
    <submittedName>
        <fullName evidence="1">Uncharacterized protein</fullName>
    </submittedName>
</protein>
<reference evidence="1" key="2">
    <citation type="journal article" date="2014" name="BMC Genomics">
        <title>A genomic perspective to assessing quality of mass-reared SIT flies used in Mediterranean fruit fly (Ceratitis capitata) eradication in California.</title>
        <authorList>
            <person name="Calla B."/>
            <person name="Hall B."/>
            <person name="Hou S."/>
            <person name="Geib S.M."/>
        </authorList>
    </citation>
    <scope>NUCLEOTIDE SEQUENCE</scope>
</reference>